<feature type="signal peptide" evidence="14">
    <location>
        <begin position="1"/>
        <end position="16"/>
    </location>
</feature>
<keyword evidence="5" id="KW-0929">Antimicrobial</keyword>
<dbReference type="GO" id="GO:0042742">
    <property type="term" value="P:defense response to bacterium"/>
    <property type="evidence" value="ECO:0007669"/>
    <property type="project" value="UniProtKB-KW"/>
</dbReference>
<dbReference type="PANTHER" id="PTHR10206">
    <property type="entry name" value="CATHELICIDIN"/>
    <property type="match status" value="1"/>
</dbReference>
<keyword evidence="12" id="KW-1053">Target membrane</keyword>
<evidence type="ECO:0000256" key="6">
    <source>
        <dbReference type="ARBA" id="ARBA00022537"/>
    </source>
</evidence>
<keyword evidence="15" id="KW-1185">Reference proteome</keyword>
<keyword evidence="11" id="KW-1015">Disulfide bond</keyword>
<dbReference type="GO" id="GO:0044218">
    <property type="term" value="C:other organism cell membrane"/>
    <property type="evidence" value="ECO:0007669"/>
    <property type="project" value="UniProtKB-KW"/>
</dbReference>
<keyword evidence="8 14" id="KW-0732">Signal</keyword>
<keyword evidence="9" id="KW-0044">Antibiotic</keyword>
<comment type="similarity">
    <text evidence="3">Belongs to the cathelicidin family.</text>
</comment>
<evidence type="ECO:0000256" key="7">
    <source>
        <dbReference type="ARBA" id="ARBA00022685"/>
    </source>
</evidence>
<dbReference type="InterPro" id="IPR046350">
    <property type="entry name" value="Cystatin_sf"/>
</dbReference>
<feature type="chain" id="PRO_5045019181" description="Vipericidin" evidence="14">
    <location>
        <begin position="17"/>
        <end position="122"/>
    </location>
</feature>
<dbReference type="Proteomes" id="UP001652642">
    <property type="component" value="Chromosome 6"/>
</dbReference>
<name>A0A6J0U5I8_9SAUR</name>
<comment type="subcellular location">
    <subcellularLocation>
        <location evidence="2">Secreted</location>
    </subcellularLocation>
    <subcellularLocation>
        <location evidence="1">Target cell membrane</location>
    </subcellularLocation>
</comment>
<evidence type="ECO:0000256" key="4">
    <source>
        <dbReference type="ARBA" id="ARBA00022525"/>
    </source>
</evidence>
<evidence type="ECO:0000256" key="11">
    <source>
        <dbReference type="ARBA" id="ARBA00023157"/>
    </source>
</evidence>
<evidence type="ECO:0000256" key="9">
    <source>
        <dbReference type="ARBA" id="ARBA00023022"/>
    </source>
</evidence>
<dbReference type="PROSITE" id="PS00947">
    <property type="entry name" value="CATHELICIDINS_2"/>
    <property type="match status" value="1"/>
</dbReference>
<dbReference type="InParanoid" id="A0A6J0U5I8"/>
<evidence type="ECO:0000313" key="17">
    <source>
        <dbReference type="RefSeq" id="XP_072858853.1"/>
    </source>
</evidence>
<organism evidence="15 16">
    <name type="scientific">Pogona vitticeps</name>
    <name type="common">central bearded dragon</name>
    <dbReference type="NCBI Taxonomy" id="103695"/>
    <lineage>
        <taxon>Eukaryota</taxon>
        <taxon>Metazoa</taxon>
        <taxon>Chordata</taxon>
        <taxon>Craniata</taxon>
        <taxon>Vertebrata</taxon>
        <taxon>Euteleostomi</taxon>
        <taxon>Lepidosauria</taxon>
        <taxon>Squamata</taxon>
        <taxon>Bifurcata</taxon>
        <taxon>Unidentata</taxon>
        <taxon>Episquamata</taxon>
        <taxon>Toxicofera</taxon>
        <taxon>Iguania</taxon>
        <taxon>Acrodonta</taxon>
        <taxon>Agamidae</taxon>
        <taxon>Amphibolurinae</taxon>
        <taxon>Pogona</taxon>
    </lineage>
</organism>
<dbReference type="InterPro" id="IPR018216">
    <property type="entry name" value="Cathelicidin_CS"/>
</dbReference>
<dbReference type="PANTHER" id="PTHR10206:SF4">
    <property type="entry name" value="NEUTROPHILIC GRANULE PROTEIN"/>
    <property type="match status" value="1"/>
</dbReference>
<accession>A0A6J0U5I8</accession>
<dbReference type="GO" id="GO:0005615">
    <property type="term" value="C:extracellular space"/>
    <property type="evidence" value="ECO:0007669"/>
    <property type="project" value="TreeGrafter"/>
</dbReference>
<dbReference type="InterPro" id="IPR001894">
    <property type="entry name" value="Cathelicidin-like"/>
</dbReference>
<dbReference type="Gene3D" id="3.10.450.10">
    <property type="match status" value="1"/>
</dbReference>
<gene>
    <name evidence="16 17" type="primary">LOC110082603</name>
</gene>
<evidence type="ECO:0000256" key="13">
    <source>
        <dbReference type="ARBA" id="ARBA00030320"/>
    </source>
</evidence>
<dbReference type="AlphaFoldDB" id="A0A6J0U5I8"/>
<proteinExistence type="inferred from homology"/>
<sequence length="122" mass="13497">MDSGWALLLFLGAIRAGGTSLLAPLSYEEALASAVQLYNEAEDNPFAFQLLTAEARPDWKPPAETPQSFKFSIKETVCRSFENLDVGQCEFKENGVVKDCSGSYTFQRKPLAIRTKVLCNDI</sequence>
<evidence type="ECO:0000313" key="15">
    <source>
        <dbReference type="Proteomes" id="UP001652642"/>
    </source>
</evidence>
<evidence type="ECO:0000256" key="3">
    <source>
        <dbReference type="ARBA" id="ARBA00005320"/>
    </source>
</evidence>
<evidence type="ECO:0000313" key="16">
    <source>
        <dbReference type="RefSeq" id="XP_020655917.2"/>
    </source>
</evidence>
<reference evidence="16 17" key="1">
    <citation type="submission" date="2025-05" db="UniProtKB">
        <authorList>
            <consortium name="RefSeq"/>
        </authorList>
    </citation>
    <scope>IDENTIFICATION</scope>
</reference>
<evidence type="ECO:0000256" key="14">
    <source>
        <dbReference type="SAM" id="SignalP"/>
    </source>
</evidence>
<evidence type="ECO:0000256" key="5">
    <source>
        <dbReference type="ARBA" id="ARBA00022529"/>
    </source>
</evidence>
<dbReference type="RefSeq" id="XP_020655917.2">
    <property type="nucleotide sequence ID" value="XM_020800258.2"/>
</dbReference>
<evidence type="ECO:0000256" key="2">
    <source>
        <dbReference type="ARBA" id="ARBA00004613"/>
    </source>
</evidence>
<dbReference type="SUPFAM" id="SSF54403">
    <property type="entry name" value="Cystatin/monellin"/>
    <property type="match status" value="1"/>
</dbReference>
<dbReference type="OrthoDB" id="9930485at2759"/>
<evidence type="ECO:0000256" key="8">
    <source>
        <dbReference type="ARBA" id="ARBA00022729"/>
    </source>
</evidence>
<dbReference type="Pfam" id="PF00666">
    <property type="entry name" value="Cathelicidins"/>
    <property type="match status" value="1"/>
</dbReference>
<dbReference type="RefSeq" id="XP_072858853.1">
    <property type="nucleotide sequence ID" value="XM_073002752.1"/>
</dbReference>
<keyword evidence="6" id="KW-1052">Target cell membrane</keyword>
<dbReference type="GeneID" id="110082603"/>
<evidence type="ECO:0000256" key="10">
    <source>
        <dbReference type="ARBA" id="ARBA00023136"/>
    </source>
</evidence>
<evidence type="ECO:0000256" key="1">
    <source>
        <dbReference type="ARBA" id="ARBA00004175"/>
    </source>
</evidence>
<keyword evidence="7" id="KW-0165">Cleavage on pair of basic residues</keyword>
<protein>
    <recommendedName>
        <fullName evidence="13">Vipericidin</fullName>
    </recommendedName>
</protein>
<dbReference type="KEGG" id="pvt:110082603"/>
<keyword evidence="10" id="KW-0472">Membrane</keyword>
<evidence type="ECO:0000256" key="12">
    <source>
        <dbReference type="ARBA" id="ARBA00023298"/>
    </source>
</evidence>
<keyword evidence="4" id="KW-0964">Secreted</keyword>